<name>A0A1G4TMZ3_9CAUL</name>
<proteinExistence type="predicted"/>
<dbReference type="RefSeq" id="WP_090650732.1">
    <property type="nucleotide sequence ID" value="NZ_CBCRYE010000008.1"/>
</dbReference>
<dbReference type="STRING" id="260084.SAMN02927928_0026"/>
<evidence type="ECO:0000313" key="1">
    <source>
        <dbReference type="EMBL" id="SCW82803.1"/>
    </source>
</evidence>
<evidence type="ECO:0000313" key="2">
    <source>
        <dbReference type="Proteomes" id="UP000199150"/>
    </source>
</evidence>
<sequence length="132" mass="13135">MSLLNDMLGGASAPGGLDLDQLASHLGNGGLEGIVAKFQQGGMTEIVQSWIGTGGNLPISSEQITAVLGSEQVQSLTHALGIDSSQLAHALPGLIDHLTPGGQLPQGGIGDILGQTMGKGGFGDILGGLLKA</sequence>
<protein>
    <recommendedName>
        <fullName evidence="3">DUF937 domain-containing protein</fullName>
    </recommendedName>
</protein>
<dbReference type="Gene3D" id="1.10.10.690">
    <property type="entry name" value="YidB-like"/>
    <property type="match status" value="1"/>
</dbReference>
<keyword evidence="2" id="KW-1185">Reference proteome</keyword>
<accession>A0A1G4TMZ3</accession>
<dbReference type="InterPro" id="IPR045372">
    <property type="entry name" value="YidB"/>
</dbReference>
<dbReference type="InterPro" id="IPR027405">
    <property type="entry name" value="YidB-like"/>
</dbReference>
<dbReference type="OrthoDB" id="4235777at2"/>
<organism evidence="1 2">
    <name type="scientific">Asticcacaulis taihuensis</name>
    <dbReference type="NCBI Taxonomy" id="260084"/>
    <lineage>
        <taxon>Bacteria</taxon>
        <taxon>Pseudomonadati</taxon>
        <taxon>Pseudomonadota</taxon>
        <taxon>Alphaproteobacteria</taxon>
        <taxon>Caulobacterales</taxon>
        <taxon>Caulobacteraceae</taxon>
        <taxon>Asticcacaulis</taxon>
    </lineage>
</organism>
<dbReference type="EMBL" id="FMTS01000010">
    <property type="protein sequence ID" value="SCW82803.1"/>
    <property type="molecule type" value="Genomic_DNA"/>
</dbReference>
<dbReference type="AlphaFoldDB" id="A0A1G4TMZ3"/>
<dbReference type="SUPFAM" id="SSF140804">
    <property type="entry name" value="YidB-like"/>
    <property type="match status" value="1"/>
</dbReference>
<evidence type="ECO:0008006" key="3">
    <source>
        <dbReference type="Google" id="ProtNLM"/>
    </source>
</evidence>
<reference evidence="2" key="1">
    <citation type="submission" date="2016-10" db="EMBL/GenBank/DDBJ databases">
        <authorList>
            <person name="Varghese N."/>
            <person name="Submissions S."/>
        </authorList>
    </citation>
    <scope>NUCLEOTIDE SEQUENCE [LARGE SCALE GENOMIC DNA]</scope>
    <source>
        <strain evidence="2">CGMCC 1.3431</strain>
    </source>
</reference>
<dbReference type="Pfam" id="PF20159">
    <property type="entry name" value="YidB"/>
    <property type="match status" value="1"/>
</dbReference>
<dbReference type="Proteomes" id="UP000199150">
    <property type="component" value="Unassembled WGS sequence"/>
</dbReference>
<gene>
    <name evidence="1" type="ORF">SAMN02927928_0026</name>
</gene>